<evidence type="ECO:0000256" key="1">
    <source>
        <dbReference type="ARBA" id="ARBA00006964"/>
    </source>
</evidence>
<dbReference type="Gene3D" id="3.30.70.120">
    <property type="match status" value="1"/>
</dbReference>
<dbReference type="InterPro" id="IPR036069">
    <property type="entry name" value="DUF34/NIF3_sf"/>
</dbReference>
<dbReference type="AlphaFoldDB" id="A0A3P3W9Z2"/>
<dbReference type="InterPro" id="IPR002678">
    <property type="entry name" value="DUF34/NIF3"/>
</dbReference>
<feature type="binding site" evidence="6">
    <location>
        <position position="327"/>
    </location>
    <ligand>
        <name>a divalent metal cation</name>
        <dbReference type="ChEBI" id="CHEBI:60240"/>
        <label>1</label>
    </ligand>
</feature>
<dbReference type="PIRSF" id="PIRSF037489">
    <property type="entry name" value="UCP037489_NIF3_YqfO"/>
    <property type="match status" value="1"/>
</dbReference>
<accession>A0A3P3W9Z2</accession>
<dbReference type="OrthoDB" id="9792792at2"/>
<proteinExistence type="inferred from homology"/>
<dbReference type="InterPro" id="IPR017221">
    <property type="entry name" value="DUF34/NIF3_bac"/>
</dbReference>
<dbReference type="Proteomes" id="UP000275719">
    <property type="component" value="Unassembled WGS sequence"/>
</dbReference>
<organism evidence="7 8">
    <name type="scientific">Paenimyroides tangerinum</name>
    <dbReference type="NCBI Taxonomy" id="2488728"/>
    <lineage>
        <taxon>Bacteria</taxon>
        <taxon>Pseudomonadati</taxon>
        <taxon>Bacteroidota</taxon>
        <taxon>Flavobacteriia</taxon>
        <taxon>Flavobacteriales</taxon>
        <taxon>Flavobacteriaceae</taxon>
        <taxon>Paenimyroides</taxon>
    </lineage>
</organism>
<comment type="similarity">
    <text evidence="1 5">Belongs to the GTP cyclohydrolase I type 2/NIF3 family.</text>
</comment>
<dbReference type="FunFam" id="3.40.1390.30:FF:000001">
    <property type="entry name" value="GTP cyclohydrolase 1 type 2"/>
    <property type="match status" value="1"/>
</dbReference>
<dbReference type="EMBL" id="RQVQ01000007">
    <property type="protein sequence ID" value="RRJ91961.1"/>
    <property type="molecule type" value="Genomic_DNA"/>
</dbReference>
<reference evidence="7 8" key="1">
    <citation type="submission" date="2018-11" db="EMBL/GenBank/DDBJ databases">
        <title>Flavobacterium sp. nov., YIM 102701-2 draft genome.</title>
        <authorList>
            <person name="Li G."/>
            <person name="Jiang Y."/>
        </authorList>
    </citation>
    <scope>NUCLEOTIDE SEQUENCE [LARGE SCALE GENOMIC DNA]</scope>
    <source>
        <strain evidence="7 8">YIM 102701-2</strain>
    </source>
</reference>
<gene>
    <name evidence="7" type="ORF">EG240_04035</name>
</gene>
<evidence type="ECO:0000256" key="5">
    <source>
        <dbReference type="PIRNR" id="PIRNR037489"/>
    </source>
</evidence>
<feature type="binding site" evidence="6">
    <location>
        <position position="331"/>
    </location>
    <ligand>
        <name>a divalent metal cation</name>
        <dbReference type="ChEBI" id="CHEBI:60240"/>
        <label>1</label>
    </ligand>
</feature>
<dbReference type="GO" id="GO:0005737">
    <property type="term" value="C:cytoplasm"/>
    <property type="evidence" value="ECO:0007669"/>
    <property type="project" value="TreeGrafter"/>
</dbReference>
<evidence type="ECO:0000313" key="8">
    <source>
        <dbReference type="Proteomes" id="UP000275719"/>
    </source>
</evidence>
<comment type="caution">
    <text evidence="7">The sequence shown here is derived from an EMBL/GenBank/DDBJ whole genome shotgun (WGS) entry which is preliminary data.</text>
</comment>
<dbReference type="PANTHER" id="PTHR13799">
    <property type="entry name" value="NGG1 INTERACTING FACTOR 3"/>
    <property type="match status" value="1"/>
</dbReference>
<dbReference type="InterPro" id="IPR015867">
    <property type="entry name" value="N-reg_PII/ATP_PRibTrfase_C"/>
</dbReference>
<feature type="binding site" evidence="6">
    <location>
        <position position="65"/>
    </location>
    <ligand>
        <name>a divalent metal cation</name>
        <dbReference type="ChEBI" id="CHEBI:60240"/>
        <label>1</label>
    </ligand>
</feature>
<evidence type="ECO:0000256" key="4">
    <source>
        <dbReference type="ARBA" id="ARBA00022723"/>
    </source>
</evidence>
<dbReference type="SUPFAM" id="SSF102705">
    <property type="entry name" value="NIF3 (NGG1p interacting factor 3)-like"/>
    <property type="match status" value="1"/>
</dbReference>
<protein>
    <recommendedName>
        <fullName evidence="3 5">GTP cyclohydrolase 1 type 2 homolog</fullName>
    </recommendedName>
</protein>
<dbReference type="GO" id="GO:0046872">
    <property type="term" value="F:metal ion binding"/>
    <property type="evidence" value="ECO:0007669"/>
    <property type="project" value="UniProtKB-UniRule"/>
</dbReference>
<evidence type="ECO:0000256" key="6">
    <source>
        <dbReference type="PIRSR" id="PIRSR602678-1"/>
    </source>
</evidence>
<evidence type="ECO:0000313" key="7">
    <source>
        <dbReference type="EMBL" id="RRJ91961.1"/>
    </source>
</evidence>
<dbReference type="NCBIfam" id="TIGR00486">
    <property type="entry name" value="YbgI_SA1388"/>
    <property type="match status" value="1"/>
</dbReference>
<dbReference type="PANTHER" id="PTHR13799:SF14">
    <property type="entry name" value="GTP CYCLOHYDROLASE 1 TYPE 2 HOMOLOG"/>
    <property type="match status" value="1"/>
</dbReference>
<evidence type="ECO:0000256" key="3">
    <source>
        <dbReference type="ARBA" id="ARBA00022112"/>
    </source>
</evidence>
<dbReference type="Pfam" id="PF01784">
    <property type="entry name" value="DUF34_NIF3"/>
    <property type="match status" value="1"/>
</dbReference>
<sequence>MKISNVIQLLEDLTPLAYAEDFDNVGLLVGNKNNDCTGILVCHDALEEVIDEAVAKNCNLVVCFHPILFSGLKKITGKNYVERSVIKAIKNDIAIFAIHTALDNHREGVNQIFCDTLGLINSKILIPKQNFIYKLTTYVPKNAAKEVQNALFKVGAGSIGNYDECSFSSNGIGSFKGNQYSEPVIGKPHIYEEVEEIKLEFTFEKHLKGNILKALFENHPYEEVAYEIIKTENELQNVGMGMIAELPTEMTEKDFLLMVKEKTQTGGIRHSNYLNKKIKKVAVLGGSGSFAISAAIAQKADAFITADLKYHDYYQAENVILLADIGHFESERYIKNYILDYLTKKITIFAIILSEINTNPVNYI</sequence>
<keyword evidence="4 5" id="KW-0479">Metal-binding</keyword>
<dbReference type="Gene3D" id="3.40.1390.30">
    <property type="entry name" value="NIF3 (NGG1p interacting factor 3)-like"/>
    <property type="match status" value="1"/>
</dbReference>
<keyword evidence="8" id="KW-1185">Reference proteome</keyword>
<dbReference type="RefSeq" id="WP_125017690.1">
    <property type="nucleotide sequence ID" value="NZ_RQVQ01000007.1"/>
</dbReference>
<evidence type="ECO:0000256" key="2">
    <source>
        <dbReference type="ARBA" id="ARBA00011643"/>
    </source>
</evidence>
<feature type="binding site" evidence="6">
    <location>
        <position position="103"/>
    </location>
    <ligand>
        <name>a divalent metal cation</name>
        <dbReference type="ChEBI" id="CHEBI:60240"/>
        <label>1</label>
    </ligand>
</feature>
<name>A0A3P3W9Z2_9FLAO</name>
<comment type="subunit">
    <text evidence="2">Homohexamer.</text>
</comment>